<comment type="caution">
    <text evidence="1">The sequence shown here is derived from an EMBL/GenBank/DDBJ whole genome shotgun (WGS) entry which is preliminary data.</text>
</comment>
<name>A0ACB7ZYI6_9AGAM</name>
<organism evidence="1 2">
    <name type="scientific">Hygrophoropsis aurantiaca</name>
    <dbReference type="NCBI Taxonomy" id="72124"/>
    <lineage>
        <taxon>Eukaryota</taxon>
        <taxon>Fungi</taxon>
        <taxon>Dikarya</taxon>
        <taxon>Basidiomycota</taxon>
        <taxon>Agaricomycotina</taxon>
        <taxon>Agaricomycetes</taxon>
        <taxon>Agaricomycetidae</taxon>
        <taxon>Boletales</taxon>
        <taxon>Coniophorineae</taxon>
        <taxon>Hygrophoropsidaceae</taxon>
        <taxon>Hygrophoropsis</taxon>
    </lineage>
</organism>
<keyword evidence="2" id="KW-1185">Reference proteome</keyword>
<dbReference type="EMBL" id="MU268124">
    <property type="protein sequence ID" value="KAH7905779.1"/>
    <property type="molecule type" value="Genomic_DNA"/>
</dbReference>
<gene>
    <name evidence="1" type="ORF">BJ138DRAFT_1118161</name>
</gene>
<protein>
    <submittedName>
        <fullName evidence="1">Uncharacterized protein</fullName>
    </submittedName>
</protein>
<evidence type="ECO:0000313" key="1">
    <source>
        <dbReference type="EMBL" id="KAH7905779.1"/>
    </source>
</evidence>
<dbReference type="Proteomes" id="UP000790377">
    <property type="component" value="Unassembled WGS sequence"/>
</dbReference>
<accession>A0ACB7ZYI6</accession>
<reference evidence="1" key="1">
    <citation type="journal article" date="2021" name="New Phytol.">
        <title>Evolutionary innovations through gain and loss of genes in the ectomycorrhizal Boletales.</title>
        <authorList>
            <person name="Wu G."/>
            <person name="Miyauchi S."/>
            <person name="Morin E."/>
            <person name="Kuo A."/>
            <person name="Drula E."/>
            <person name="Varga T."/>
            <person name="Kohler A."/>
            <person name="Feng B."/>
            <person name="Cao Y."/>
            <person name="Lipzen A."/>
            <person name="Daum C."/>
            <person name="Hundley H."/>
            <person name="Pangilinan J."/>
            <person name="Johnson J."/>
            <person name="Barry K."/>
            <person name="LaButti K."/>
            <person name="Ng V."/>
            <person name="Ahrendt S."/>
            <person name="Min B."/>
            <person name="Choi I.G."/>
            <person name="Park H."/>
            <person name="Plett J.M."/>
            <person name="Magnuson J."/>
            <person name="Spatafora J.W."/>
            <person name="Nagy L.G."/>
            <person name="Henrissat B."/>
            <person name="Grigoriev I.V."/>
            <person name="Yang Z.L."/>
            <person name="Xu J."/>
            <person name="Martin F.M."/>
        </authorList>
    </citation>
    <scope>NUCLEOTIDE SEQUENCE</scope>
    <source>
        <strain evidence="1">ATCC 28755</strain>
    </source>
</reference>
<evidence type="ECO:0000313" key="2">
    <source>
        <dbReference type="Proteomes" id="UP000790377"/>
    </source>
</evidence>
<proteinExistence type="predicted"/>
<sequence length="175" mass="18508">MQVNSFTGNVTFTVQEFLSALQLIKTQNDIFSAHENDIDSAPPLLCGATAVNEDFIDIGSLTVVDGIPDSDGIPATQSEVIDTPAVQSEVIDTPAVQSEVIVAAAPGPSFEHTPANWRWYAITVGSAVGVFHGWHNTHPHVIGVAGACFLRYPSEASAISAFEEAELEGTVTIVT</sequence>